<dbReference type="GO" id="GO:0051287">
    <property type="term" value="F:NAD binding"/>
    <property type="evidence" value="ECO:0007669"/>
    <property type="project" value="InterPro"/>
</dbReference>
<organism evidence="8">
    <name type="scientific">Thermogemmatispora argillosa</name>
    <dbReference type="NCBI Taxonomy" id="2045280"/>
    <lineage>
        <taxon>Bacteria</taxon>
        <taxon>Bacillati</taxon>
        <taxon>Chloroflexota</taxon>
        <taxon>Ktedonobacteria</taxon>
        <taxon>Thermogemmatisporales</taxon>
        <taxon>Thermogemmatisporaceae</taxon>
        <taxon>Thermogemmatispora</taxon>
    </lineage>
</organism>
<sequence length="366" mass="39889">MFLAMVSVSIVNVTSYTGLELLRLLANHPHFRVTSVTGRSAAGQRLGQVFPQLYALAGGACQEAARHLAEVQITEEPEATELAFVCLPHAAAAEAVQVLLQRGTRVVDLSADFRLRDPSLYQEWYKHTHPAPALLEQAVYGLCERYRERIRTTALVANPGCYATAIILALLPALSAGLVSRDLIVDAKSGVSGAGRGLRLDTHYAEANEDLSAYSLGGHRHLPEIVQELEAAARAAGQSYEPGLRLTFVPHLAPMTRGILATCYAELRPVSSGRLPDRAEIQAIYRDYYADEPFVHVIDQPPHTKWTYGSNHCLLYVTLDERSGRLLVLACLDNLVKGAAGQALQNANCMFGFDERTGLQVGAVYP</sequence>
<dbReference type="InterPro" id="IPR023013">
    <property type="entry name" value="AGPR_AS"/>
</dbReference>
<keyword evidence="1 5" id="KW-0055">Arginine biosynthesis</keyword>
<dbReference type="PANTHER" id="PTHR32338">
    <property type="entry name" value="N-ACETYL-GAMMA-GLUTAMYL-PHOSPHATE REDUCTASE, CHLOROPLASTIC-RELATED-RELATED"/>
    <property type="match status" value="1"/>
</dbReference>
<dbReference type="InterPro" id="IPR050085">
    <property type="entry name" value="AGPR"/>
</dbReference>
<feature type="active site" evidence="5 6">
    <location>
        <position position="161"/>
    </location>
</feature>
<evidence type="ECO:0000256" key="4">
    <source>
        <dbReference type="ARBA" id="ARBA00023002"/>
    </source>
</evidence>
<accession>A0A455STX8</accession>
<dbReference type="Pfam" id="PF01118">
    <property type="entry name" value="Semialdhyde_dh"/>
    <property type="match status" value="1"/>
</dbReference>
<comment type="subcellular location">
    <subcellularLocation>
        <location evidence="5">Cytoplasm</location>
    </subcellularLocation>
</comment>
<dbReference type="GO" id="GO:0070401">
    <property type="term" value="F:NADP+ binding"/>
    <property type="evidence" value="ECO:0007669"/>
    <property type="project" value="InterPro"/>
</dbReference>
<dbReference type="HAMAP" id="MF_00150">
    <property type="entry name" value="ArgC_type1"/>
    <property type="match status" value="1"/>
</dbReference>
<proteinExistence type="inferred from homology"/>
<dbReference type="GO" id="GO:0003942">
    <property type="term" value="F:N-acetyl-gamma-glutamyl-phosphate reductase activity"/>
    <property type="evidence" value="ECO:0007669"/>
    <property type="project" value="UniProtKB-UniRule"/>
</dbReference>
<evidence type="ECO:0000256" key="1">
    <source>
        <dbReference type="ARBA" id="ARBA00022571"/>
    </source>
</evidence>
<dbReference type="UniPathway" id="UPA00068">
    <property type="reaction ID" value="UER00108"/>
</dbReference>
<reference evidence="8" key="1">
    <citation type="submission" date="2018-12" db="EMBL/GenBank/DDBJ databases">
        <title>Novel natural products biosynthetic potential of the class Ktedonobacteria.</title>
        <authorList>
            <person name="Zheng Y."/>
            <person name="Saitou A."/>
            <person name="Wang C.M."/>
            <person name="Toyoda A."/>
            <person name="Minakuchi Y."/>
            <person name="Sekiguchi Y."/>
            <person name="Ueda K."/>
            <person name="Takano H."/>
            <person name="Sakai Y."/>
            <person name="Yokota A."/>
            <person name="Yabe S."/>
        </authorList>
    </citation>
    <scope>NUCLEOTIDE SEQUENCE</scope>
    <source>
        <strain evidence="8">A3-2</strain>
    </source>
</reference>
<dbReference type="NCBIfam" id="TIGR01850">
    <property type="entry name" value="argC"/>
    <property type="match status" value="1"/>
</dbReference>
<dbReference type="CDD" id="cd17895">
    <property type="entry name" value="AGPR_1_N"/>
    <property type="match status" value="1"/>
</dbReference>
<comment type="pathway">
    <text evidence="5">Amino-acid biosynthesis; L-arginine biosynthesis; N(2)-acetyl-L-ornithine from L-glutamate: step 3/4.</text>
</comment>
<dbReference type="EMBL" id="AP019377">
    <property type="protein sequence ID" value="BBH91837.1"/>
    <property type="molecule type" value="Genomic_DNA"/>
</dbReference>
<comment type="similarity">
    <text evidence="5">Belongs to the NAGSA dehydrogenase family. Type 1 subfamily.</text>
</comment>
<keyword evidence="2 5" id="KW-0028">Amino-acid biosynthesis</keyword>
<name>A0A455STX8_9CHLR</name>
<dbReference type="CDD" id="cd23934">
    <property type="entry name" value="AGPR_1_C"/>
    <property type="match status" value="1"/>
</dbReference>
<dbReference type="GO" id="GO:0005737">
    <property type="term" value="C:cytoplasm"/>
    <property type="evidence" value="ECO:0007669"/>
    <property type="project" value="UniProtKB-SubCell"/>
</dbReference>
<protein>
    <recommendedName>
        <fullName evidence="5">N-acetyl-gamma-glutamyl-phosphate reductase</fullName>
        <shortName evidence="5">AGPR</shortName>
        <ecNumber evidence="5">1.2.1.38</ecNumber>
    </recommendedName>
    <alternativeName>
        <fullName evidence="5">N-acetyl-glutamate semialdehyde dehydrogenase</fullName>
        <shortName evidence="5">NAGSA dehydrogenase</shortName>
    </alternativeName>
</protein>
<dbReference type="Gene3D" id="3.40.50.720">
    <property type="entry name" value="NAD(P)-binding Rossmann-like Domain"/>
    <property type="match status" value="1"/>
</dbReference>
<dbReference type="InterPro" id="IPR000706">
    <property type="entry name" value="AGPR_type-1"/>
</dbReference>
<evidence type="ECO:0000256" key="3">
    <source>
        <dbReference type="ARBA" id="ARBA00022857"/>
    </source>
</evidence>
<dbReference type="Gene3D" id="3.30.360.10">
    <property type="entry name" value="Dihydrodipicolinate Reductase, domain 2"/>
    <property type="match status" value="1"/>
</dbReference>
<feature type="domain" description="Semialdehyde dehydrogenase NAD-binding" evidence="7">
    <location>
        <begin position="7"/>
        <end position="153"/>
    </location>
</feature>
<evidence type="ECO:0000313" key="8">
    <source>
        <dbReference type="EMBL" id="BBH91837.1"/>
    </source>
</evidence>
<dbReference type="Pfam" id="PF22698">
    <property type="entry name" value="Semialdhyde_dhC_1"/>
    <property type="match status" value="1"/>
</dbReference>
<dbReference type="EC" id="1.2.1.38" evidence="5"/>
<keyword evidence="3 5" id="KW-0521">NADP</keyword>
<comment type="catalytic activity">
    <reaction evidence="5">
        <text>N-acetyl-L-glutamate 5-semialdehyde + phosphate + NADP(+) = N-acetyl-L-glutamyl 5-phosphate + NADPH + H(+)</text>
        <dbReference type="Rhea" id="RHEA:21588"/>
        <dbReference type="ChEBI" id="CHEBI:15378"/>
        <dbReference type="ChEBI" id="CHEBI:29123"/>
        <dbReference type="ChEBI" id="CHEBI:43474"/>
        <dbReference type="ChEBI" id="CHEBI:57783"/>
        <dbReference type="ChEBI" id="CHEBI:57936"/>
        <dbReference type="ChEBI" id="CHEBI:58349"/>
        <dbReference type="EC" id="1.2.1.38"/>
    </reaction>
</comment>
<dbReference type="InterPro" id="IPR000534">
    <property type="entry name" value="Semialdehyde_DH_NAD-bd"/>
</dbReference>
<dbReference type="SUPFAM" id="SSF51735">
    <property type="entry name" value="NAD(P)-binding Rossmann-fold domains"/>
    <property type="match status" value="1"/>
</dbReference>
<dbReference type="GO" id="GO:0006526">
    <property type="term" value="P:L-arginine biosynthetic process"/>
    <property type="evidence" value="ECO:0007669"/>
    <property type="project" value="UniProtKB-UniRule"/>
</dbReference>
<evidence type="ECO:0000259" key="7">
    <source>
        <dbReference type="SMART" id="SM00859"/>
    </source>
</evidence>
<keyword evidence="5" id="KW-0963">Cytoplasm</keyword>
<evidence type="ECO:0000256" key="6">
    <source>
        <dbReference type="PROSITE-ProRule" id="PRU10010"/>
    </source>
</evidence>
<dbReference type="InterPro" id="IPR058924">
    <property type="entry name" value="AGPR_dimerisation_dom"/>
</dbReference>
<dbReference type="SMART" id="SM00859">
    <property type="entry name" value="Semialdhyde_dh"/>
    <property type="match status" value="1"/>
</dbReference>
<dbReference type="SUPFAM" id="SSF55347">
    <property type="entry name" value="Glyceraldehyde-3-phosphate dehydrogenase-like, C-terminal domain"/>
    <property type="match status" value="1"/>
</dbReference>
<dbReference type="PROSITE" id="PS01224">
    <property type="entry name" value="ARGC"/>
    <property type="match status" value="1"/>
</dbReference>
<dbReference type="InterPro" id="IPR036291">
    <property type="entry name" value="NAD(P)-bd_dom_sf"/>
</dbReference>
<evidence type="ECO:0000256" key="5">
    <source>
        <dbReference type="HAMAP-Rule" id="MF_00150"/>
    </source>
</evidence>
<keyword evidence="4 5" id="KW-0560">Oxidoreductase</keyword>
<dbReference type="PANTHER" id="PTHR32338:SF10">
    <property type="entry name" value="N-ACETYL-GAMMA-GLUTAMYL-PHOSPHATE REDUCTASE, CHLOROPLASTIC-RELATED"/>
    <property type="match status" value="1"/>
</dbReference>
<dbReference type="AlphaFoldDB" id="A0A455STX8"/>
<comment type="function">
    <text evidence="5">Catalyzes the NADPH-dependent reduction of N-acetyl-5-glutamyl phosphate to yield N-acetyl-L-glutamate 5-semialdehyde.</text>
</comment>
<gene>
    <name evidence="5" type="primary">argC</name>
    <name evidence="8" type="ORF">KTA_00360</name>
</gene>
<evidence type="ECO:0000256" key="2">
    <source>
        <dbReference type="ARBA" id="ARBA00022605"/>
    </source>
</evidence>